<evidence type="ECO:0000313" key="6">
    <source>
        <dbReference type="EMBL" id="MDR5711211.1"/>
    </source>
</evidence>
<dbReference type="NCBIfam" id="NF005871">
    <property type="entry name" value="PRK07811.1"/>
    <property type="match status" value="1"/>
</dbReference>
<dbReference type="InterPro" id="IPR015424">
    <property type="entry name" value="PyrdxlP-dep_Trfase"/>
</dbReference>
<dbReference type="RefSeq" id="WP_310536597.1">
    <property type="nucleotide sequence ID" value="NZ_BAAAOC010000092.1"/>
</dbReference>
<comment type="cofactor">
    <cofactor evidence="1 4">
        <name>pyridoxal 5'-phosphate</name>
        <dbReference type="ChEBI" id="CHEBI:597326"/>
    </cofactor>
</comment>
<accession>A0ABU1FRD8</accession>
<evidence type="ECO:0000256" key="4">
    <source>
        <dbReference type="RuleBase" id="RU362118"/>
    </source>
</evidence>
<reference evidence="7" key="1">
    <citation type="submission" date="2023-07" db="EMBL/GenBank/DDBJ databases">
        <title>Description of three actinobacteria isolated from air of manufacturing shop in a pharmaceutical factory.</title>
        <authorList>
            <person name="Zhang D.-F."/>
        </authorList>
    </citation>
    <scope>NUCLEOTIDE SEQUENCE [LARGE SCALE GENOMIC DNA]</scope>
    <source>
        <strain evidence="7">CCTCC AB 207010</strain>
    </source>
</reference>
<dbReference type="CDD" id="cd00614">
    <property type="entry name" value="CGS_like"/>
    <property type="match status" value="1"/>
</dbReference>
<dbReference type="PIRSF" id="PIRSF001434">
    <property type="entry name" value="CGS"/>
    <property type="match status" value="1"/>
</dbReference>
<name>A0ABU1FRD8_9MICC</name>
<dbReference type="Proteomes" id="UP001260872">
    <property type="component" value="Unassembled WGS sequence"/>
</dbReference>
<proteinExistence type="inferred from homology"/>
<sequence>MTLIPETPTRSVPAAPRPSMRLRPGFATEAVHAGQDPDPLTGAVIPPIYQTSTFTQHGVETLKNGYEYSRGGNPTRNGFEAQLAALEGGGAAFAFASGIAAEDAFLRAVLRPGDTVIAAAETYGGTHRLLTQIYARWGVRTVFVDPSSPRDLERELDSDPTVRLLWLETPTNPLLTVVDIAAWSRIAHAHGALVAVDNTFASPALQTPLAHGADAVIHSTTKYIGGHSDVLGGAVVVGGAQWEGTALEELVRFQQFAAGAVAGPQDSFLAARGLKTLGVRMRQHCENAGILAEWLTGHPRVQEVLYPGLPQHPTHELAAAQMSGYGGLITFRVSGGEAAARRTAESTELFGLSVSLGGVESLISHPATMTHGSTRGTPQAPPADAVRVSVGIEDVEHLVDDLDRALRA</sequence>
<dbReference type="InterPro" id="IPR015422">
    <property type="entry name" value="PyrdxlP-dep_Trfase_small"/>
</dbReference>
<dbReference type="InterPro" id="IPR015421">
    <property type="entry name" value="PyrdxlP-dep_Trfase_major"/>
</dbReference>
<dbReference type="PANTHER" id="PTHR11808:SF15">
    <property type="entry name" value="CYSTATHIONINE GAMMA-LYASE"/>
    <property type="match status" value="1"/>
</dbReference>
<organism evidence="6 7">
    <name type="scientific">Nesterenkonia flava</name>
    <dbReference type="NCBI Taxonomy" id="469799"/>
    <lineage>
        <taxon>Bacteria</taxon>
        <taxon>Bacillati</taxon>
        <taxon>Actinomycetota</taxon>
        <taxon>Actinomycetes</taxon>
        <taxon>Micrococcales</taxon>
        <taxon>Micrococcaceae</taxon>
        <taxon>Nesterenkonia</taxon>
    </lineage>
</organism>
<gene>
    <name evidence="6" type="ORF">RH857_03520</name>
</gene>
<protein>
    <submittedName>
        <fullName evidence="6">Cystathionine gamma-synthase</fullName>
        <ecNumber evidence="6">2.5.1.48</ecNumber>
    </submittedName>
</protein>
<comment type="caution">
    <text evidence="6">The sequence shown here is derived from an EMBL/GenBank/DDBJ whole genome shotgun (WGS) entry which is preliminary data.</text>
</comment>
<dbReference type="PANTHER" id="PTHR11808">
    <property type="entry name" value="TRANS-SULFURATION ENZYME FAMILY MEMBER"/>
    <property type="match status" value="1"/>
</dbReference>
<dbReference type="Gene3D" id="3.90.1150.10">
    <property type="entry name" value="Aspartate Aminotransferase, domain 1"/>
    <property type="match status" value="1"/>
</dbReference>
<keyword evidence="3 4" id="KW-0663">Pyridoxal phosphate</keyword>
<evidence type="ECO:0000313" key="7">
    <source>
        <dbReference type="Proteomes" id="UP001260872"/>
    </source>
</evidence>
<evidence type="ECO:0000256" key="1">
    <source>
        <dbReference type="ARBA" id="ARBA00001933"/>
    </source>
</evidence>
<feature type="region of interest" description="Disordered" evidence="5">
    <location>
        <begin position="1"/>
        <end position="20"/>
    </location>
</feature>
<evidence type="ECO:0000256" key="2">
    <source>
        <dbReference type="ARBA" id="ARBA00009077"/>
    </source>
</evidence>
<comment type="similarity">
    <text evidence="2 4">Belongs to the trans-sulfuration enzymes family.</text>
</comment>
<dbReference type="InterPro" id="IPR000277">
    <property type="entry name" value="Cys/Met-Metab_PyrdxlP-dep_enz"/>
</dbReference>
<dbReference type="EMBL" id="JAVKGT010000006">
    <property type="protein sequence ID" value="MDR5711211.1"/>
    <property type="molecule type" value="Genomic_DNA"/>
</dbReference>
<dbReference type="GO" id="GO:0003962">
    <property type="term" value="F:cystathionine gamma-synthase activity"/>
    <property type="evidence" value="ECO:0007669"/>
    <property type="project" value="UniProtKB-EC"/>
</dbReference>
<keyword evidence="6" id="KW-0808">Transferase</keyword>
<dbReference type="EC" id="2.5.1.48" evidence="6"/>
<evidence type="ECO:0000256" key="3">
    <source>
        <dbReference type="ARBA" id="ARBA00022898"/>
    </source>
</evidence>
<keyword evidence="7" id="KW-1185">Reference proteome</keyword>
<dbReference type="SUPFAM" id="SSF53383">
    <property type="entry name" value="PLP-dependent transferases"/>
    <property type="match status" value="1"/>
</dbReference>
<dbReference type="Pfam" id="PF01053">
    <property type="entry name" value="Cys_Met_Meta_PP"/>
    <property type="match status" value="1"/>
</dbReference>
<evidence type="ECO:0000256" key="5">
    <source>
        <dbReference type="SAM" id="MobiDB-lite"/>
    </source>
</evidence>
<dbReference type="Gene3D" id="3.40.640.10">
    <property type="entry name" value="Type I PLP-dependent aspartate aminotransferase-like (Major domain)"/>
    <property type="match status" value="1"/>
</dbReference>